<dbReference type="GO" id="GO:0030032">
    <property type="term" value="P:lamellipodium assembly"/>
    <property type="evidence" value="ECO:0007669"/>
    <property type="project" value="TreeGrafter"/>
</dbReference>
<feature type="domain" description="HP" evidence="3">
    <location>
        <begin position="193"/>
        <end position="258"/>
    </location>
</feature>
<dbReference type="GO" id="GO:0015629">
    <property type="term" value="C:actin cytoskeleton"/>
    <property type="evidence" value="ECO:0007669"/>
    <property type="project" value="TreeGrafter"/>
</dbReference>
<dbReference type="PANTHER" id="PTHR24213:SF9">
    <property type="entry name" value="UNCOORDINATED 115A, ISOFORM B-RELATED"/>
    <property type="match status" value="1"/>
</dbReference>
<dbReference type="EMBL" id="OX451740">
    <property type="protein sequence ID" value="CAI8612016.1"/>
    <property type="molecule type" value="Genomic_DNA"/>
</dbReference>
<dbReference type="PROSITE" id="PS51089">
    <property type="entry name" value="HP"/>
    <property type="match status" value="1"/>
</dbReference>
<feature type="region of interest" description="Disordered" evidence="1">
    <location>
        <begin position="100"/>
        <end position="215"/>
    </location>
</feature>
<evidence type="ECO:0000313" key="4">
    <source>
        <dbReference type="EMBL" id="CAI8612016.1"/>
    </source>
</evidence>
<evidence type="ECO:0000256" key="1">
    <source>
        <dbReference type="SAM" id="MobiDB-lite"/>
    </source>
</evidence>
<dbReference type="GO" id="GO:0007010">
    <property type="term" value="P:cytoskeleton organization"/>
    <property type="evidence" value="ECO:0007669"/>
    <property type="project" value="InterPro"/>
</dbReference>
<feature type="compositionally biased region" description="Low complexity" evidence="1">
    <location>
        <begin position="117"/>
        <end position="138"/>
    </location>
</feature>
<gene>
    <name evidence="4" type="ORF">VFH_V013440</name>
</gene>
<evidence type="ECO:0000259" key="3">
    <source>
        <dbReference type="PROSITE" id="PS51089"/>
    </source>
</evidence>
<dbReference type="InterPro" id="IPR036886">
    <property type="entry name" value="Villin_headpiece_dom_sf"/>
</dbReference>
<dbReference type="Pfam" id="PF02209">
    <property type="entry name" value="VHP"/>
    <property type="match status" value="1"/>
</dbReference>
<dbReference type="SUPFAM" id="SSF47050">
    <property type="entry name" value="VHP, Villin headpiece domain"/>
    <property type="match status" value="1"/>
</dbReference>
<dbReference type="PANTHER" id="PTHR24213">
    <property type="entry name" value="ACTIN-BINDING LIM PROTEIN"/>
    <property type="match status" value="1"/>
</dbReference>
<keyword evidence="5" id="KW-1185">Reference proteome</keyword>
<feature type="compositionally biased region" description="Low complexity" evidence="1">
    <location>
        <begin position="163"/>
        <end position="182"/>
    </location>
</feature>
<protein>
    <recommendedName>
        <fullName evidence="3">HP domain-containing protein</fullName>
    </recommendedName>
</protein>
<keyword evidence="2" id="KW-0732">Signal</keyword>
<dbReference type="Proteomes" id="UP001157006">
    <property type="component" value="Chromosome 5"/>
</dbReference>
<feature type="signal peptide" evidence="2">
    <location>
        <begin position="1"/>
        <end position="28"/>
    </location>
</feature>
<organism evidence="4 5">
    <name type="scientific">Vicia faba</name>
    <name type="common">Broad bean</name>
    <name type="synonym">Faba vulgaris</name>
    <dbReference type="NCBI Taxonomy" id="3906"/>
    <lineage>
        <taxon>Eukaryota</taxon>
        <taxon>Viridiplantae</taxon>
        <taxon>Streptophyta</taxon>
        <taxon>Embryophyta</taxon>
        <taxon>Tracheophyta</taxon>
        <taxon>Spermatophyta</taxon>
        <taxon>Magnoliopsida</taxon>
        <taxon>eudicotyledons</taxon>
        <taxon>Gunneridae</taxon>
        <taxon>Pentapetalae</taxon>
        <taxon>rosids</taxon>
        <taxon>fabids</taxon>
        <taxon>Fabales</taxon>
        <taxon>Fabaceae</taxon>
        <taxon>Papilionoideae</taxon>
        <taxon>50 kb inversion clade</taxon>
        <taxon>NPAAA clade</taxon>
        <taxon>Hologalegina</taxon>
        <taxon>IRL clade</taxon>
        <taxon>Fabeae</taxon>
        <taxon>Vicia</taxon>
    </lineage>
</organism>
<dbReference type="InterPro" id="IPR051618">
    <property type="entry name" value="Actin-binding_LIM"/>
</dbReference>
<feature type="chain" id="PRO_5043516452" description="HP domain-containing protein" evidence="2">
    <location>
        <begin position="29"/>
        <end position="258"/>
    </location>
</feature>
<proteinExistence type="predicted"/>
<evidence type="ECO:0000256" key="2">
    <source>
        <dbReference type="SAM" id="SignalP"/>
    </source>
</evidence>
<dbReference type="InterPro" id="IPR003128">
    <property type="entry name" value="Villin_headpiece"/>
</dbReference>
<dbReference type="Gene3D" id="1.10.950.10">
    <property type="entry name" value="Villin headpiece domain"/>
    <property type="match status" value="1"/>
</dbReference>
<reference evidence="4 5" key="1">
    <citation type="submission" date="2023-01" db="EMBL/GenBank/DDBJ databases">
        <authorList>
            <person name="Kreplak J."/>
        </authorList>
    </citation>
    <scope>NUCLEOTIDE SEQUENCE [LARGE SCALE GENOMIC DNA]</scope>
</reference>
<accession>A0AAV1AND0</accession>
<name>A0AAV1AND0_VICFA</name>
<dbReference type="GO" id="GO:0051015">
    <property type="term" value="F:actin filament binding"/>
    <property type="evidence" value="ECO:0007669"/>
    <property type="project" value="TreeGrafter"/>
</dbReference>
<feature type="region of interest" description="Disordered" evidence="1">
    <location>
        <begin position="51"/>
        <end position="85"/>
    </location>
</feature>
<dbReference type="AlphaFoldDB" id="A0AAV1AND0"/>
<sequence>MPSLSENHLSMAACLLVISLSVTGALNAVVIYEHRKEMQCYLYNNHKPKRRASVSYGGRSGGLPEKSQRSRSMSVSPDRARARGRSPAFNALAATFESSNVRNLSTPPPMIRKLYPKSKTPDSSSPTSKSSSISNITSAFERPSARGSLFPRSIKGTSKSDPETNSDNENSTSSIEESLTIQEDVKEGEAEDNEGLPVYPYESVNTDSTNPMPDIDVTKREAYLSNDVFKEKLGMARSEFYTLPKWKQNKLKMAVQLF</sequence>
<evidence type="ECO:0000313" key="5">
    <source>
        <dbReference type="Proteomes" id="UP001157006"/>
    </source>
</evidence>
<dbReference type="SMART" id="SM00153">
    <property type="entry name" value="VHP"/>
    <property type="match status" value="1"/>
</dbReference>